<reference evidence="3" key="1">
    <citation type="journal article" date="2019" name="Int. J. Syst. Evol. Microbiol.">
        <title>The Global Catalogue of Microorganisms (GCM) 10K type strain sequencing project: providing services to taxonomists for standard genome sequencing and annotation.</title>
        <authorList>
            <consortium name="The Broad Institute Genomics Platform"/>
            <consortium name="The Broad Institute Genome Sequencing Center for Infectious Disease"/>
            <person name="Wu L."/>
            <person name="Ma J."/>
        </authorList>
    </citation>
    <scope>NUCLEOTIDE SEQUENCE [LARGE SCALE GENOMIC DNA]</scope>
    <source>
        <strain evidence="3">JCM 11136</strain>
    </source>
</reference>
<feature type="region of interest" description="Disordered" evidence="1">
    <location>
        <begin position="47"/>
        <end position="75"/>
    </location>
</feature>
<dbReference type="EMBL" id="BAAAHQ010000007">
    <property type="protein sequence ID" value="GAA0918592.1"/>
    <property type="molecule type" value="Genomic_DNA"/>
</dbReference>
<dbReference type="Proteomes" id="UP001501578">
    <property type="component" value="Unassembled WGS sequence"/>
</dbReference>
<protein>
    <submittedName>
        <fullName evidence="2">Uncharacterized protein</fullName>
    </submittedName>
</protein>
<gene>
    <name evidence="2" type="ORF">GCM10009560_15670</name>
</gene>
<dbReference type="RefSeq" id="WP_343949038.1">
    <property type="nucleotide sequence ID" value="NZ_BAAAHQ010000007.1"/>
</dbReference>
<accession>A0ABP3ZE21</accession>
<evidence type="ECO:0000313" key="2">
    <source>
        <dbReference type="EMBL" id="GAA0918592.1"/>
    </source>
</evidence>
<keyword evidence="3" id="KW-1185">Reference proteome</keyword>
<proteinExistence type="predicted"/>
<organism evidence="2 3">
    <name type="scientific">Nonomuraea longicatena</name>
    <dbReference type="NCBI Taxonomy" id="83682"/>
    <lineage>
        <taxon>Bacteria</taxon>
        <taxon>Bacillati</taxon>
        <taxon>Actinomycetota</taxon>
        <taxon>Actinomycetes</taxon>
        <taxon>Streptosporangiales</taxon>
        <taxon>Streptosporangiaceae</taxon>
        <taxon>Nonomuraea</taxon>
    </lineage>
</organism>
<evidence type="ECO:0000256" key="1">
    <source>
        <dbReference type="SAM" id="MobiDB-lite"/>
    </source>
</evidence>
<evidence type="ECO:0000313" key="3">
    <source>
        <dbReference type="Proteomes" id="UP001501578"/>
    </source>
</evidence>
<name>A0ABP3ZE21_9ACTN</name>
<sequence>MTDPESLDRQTRAAVAALAHHIRERDSQDEPTDPDIFALEHLHALSRQGWQPTNARRPEPWTTGQRQRVTDTARRSAELARELLRQPTNDHQEQQ</sequence>
<comment type="caution">
    <text evidence="2">The sequence shown here is derived from an EMBL/GenBank/DDBJ whole genome shotgun (WGS) entry which is preliminary data.</text>
</comment>